<keyword evidence="1" id="KW-0238">DNA-binding</keyword>
<dbReference type="Gene3D" id="1.10.150.130">
    <property type="match status" value="1"/>
</dbReference>
<evidence type="ECO:0000256" key="1">
    <source>
        <dbReference type="ARBA" id="ARBA00023125"/>
    </source>
</evidence>
<feature type="non-terminal residue" evidence="2">
    <location>
        <position position="281"/>
    </location>
</feature>
<dbReference type="Proteomes" id="UP000054279">
    <property type="component" value="Unassembled WGS sequence"/>
</dbReference>
<proteinExistence type="predicted"/>
<name>A0A0C9UFV2_SPHS4</name>
<evidence type="ECO:0000313" key="2">
    <source>
        <dbReference type="EMBL" id="KIJ24095.1"/>
    </source>
</evidence>
<keyword evidence="3" id="KW-1185">Reference proteome</keyword>
<dbReference type="HOGENOM" id="CLU_003292_2_2_1"/>
<evidence type="ECO:0000313" key="3">
    <source>
        <dbReference type="Proteomes" id="UP000054279"/>
    </source>
</evidence>
<dbReference type="EMBL" id="KN837534">
    <property type="protein sequence ID" value="KIJ24095.1"/>
    <property type="molecule type" value="Genomic_DNA"/>
</dbReference>
<dbReference type="SUPFAM" id="SSF47823">
    <property type="entry name" value="lambda integrase-like, N-terminal domain"/>
    <property type="match status" value="1"/>
</dbReference>
<dbReference type="AlphaFoldDB" id="A0A0C9UFV2"/>
<accession>A0A0C9UFV2</accession>
<dbReference type="InterPro" id="IPR010998">
    <property type="entry name" value="Integrase_recombinase_N"/>
</dbReference>
<dbReference type="GO" id="GO:0003677">
    <property type="term" value="F:DNA binding"/>
    <property type="evidence" value="ECO:0007669"/>
    <property type="project" value="UniProtKB-KW"/>
</dbReference>
<protein>
    <submittedName>
        <fullName evidence="2">Uncharacterized protein</fullName>
    </submittedName>
</protein>
<reference evidence="2 3" key="1">
    <citation type="submission" date="2014-06" db="EMBL/GenBank/DDBJ databases">
        <title>Evolutionary Origins and Diversification of the Mycorrhizal Mutualists.</title>
        <authorList>
            <consortium name="DOE Joint Genome Institute"/>
            <consortium name="Mycorrhizal Genomics Consortium"/>
            <person name="Kohler A."/>
            <person name="Kuo A."/>
            <person name="Nagy L.G."/>
            <person name="Floudas D."/>
            <person name="Copeland A."/>
            <person name="Barry K.W."/>
            <person name="Cichocki N."/>
            <person name="Veneault-Fourrey C."/>
            <person name="LaButti K."/>
            <person name="Lindquist E.A."/>
            <person name="Lipzen A."/>
            <person name="Lundell T."/>
            <person name="Morin E."/>
            <person name="Murat C."/>
            <person name="Riley R."/>
            <person name="Ohm R."/>
            <person name="Sun H."/>
            <person name="Tunlid A."/>
            <person name="Henrissat B."/>
            <person name="Grigoriev I.V."/>
            <person name="Hibbett D.S."/>
            <person name="Martin F."/>
        </authorList>
    </citation>
    <scope>NUCLEOTIDE SEQUENCE [LARGE SCALE GENOMIC DNA]</scope>
    <source>
        <strain evidence="2 3">SS14</strain>
    </source>
</reference>
<gene>
    <name evidence="2" type="ORF">M422DRAFT_195133</name>
</gene>
<dbReference type="OrthoDB" id="2678913at2759"/>
<sequence>KILRVMEKGWAPGTQSTYGSGLLLFHVFCDEQNISEATRCPVNPTLLLAFVAAYSGYYSRSTISNSLHGVHAWHLLHRVNWVPFKDELAAVLTGATRLAPTGSKRALREPWTTDMLTRVCQVLDLNSHFNIAWYTVLTTIFWSMAQLGEFLVQGLNGFKEDKHITRAGVRIEKNEGSQVMVFTLPWTKAAPRGERVFWSRVNPARNRYLRVVDARDSSERKASLLRVHGHGLCISSVLKYLLRGLSFEQAKSMGRWNSDSFALYLHQHPVVLAPYIQRVLL</sequence>
<organism evidence="2 3">
    <name type="scientific">Sphaerobolus stellatus (strain SS14)</name>
    <dbReference type="NCBI Taxonomy" id="990650"/>
    <lineage>
        <taxon>Eukaryota</taxon>
        <taxon>Fungi</taxon>
        <taxon>Dikarya</taxon>
        <taxon>Basidiomycota</taxon>
        <taxon>Agaricomycotina</taxon>
        <taxon>Agaricomycetes</taxon>
        <taxon>Phallomycetidae</taxon>
        <taxon>Geastrales</taxon>
        <taxon>Sphaerobolaceae</taxon>
        <taxon>Sphaerobolus</taxon>
    </lineage>
</organism>